<dbReference type="PANTHER" id="PTHR23168:SF0">
    <property type="entry name" value="MITOTIC SPINDLE ASSEMBLY CHECKPOINT PROTEIN MAD1"/>
    <property type="match status" value="1"/>
</dbReference>
<feature type="compositionally biased region" description="Polar residues" evidence="9">
    <location>
        <begin position="1"/>
        <end position="12"/>
    </location>
</feature>
<keyword evidence="5" id="KW-0498">Mitosis</keyword>
<dbReference type="Gene3D" id="6.10.250.90">
    <property type="match status" value="1"/>
</dbReference>
<dbReference type="AlphaFoldDB" id="A0A1B9ISW5"/>
<proteinExistence type="inferred from homology"/>
<feature type="compositionally biased region" description="Low complexity" evidence="9">
    <location>
        <begin position="18"/>
        <end position="41"/>
    </location>
</feature>
<feature type="coiled-coil region" evidence="8">
    <location>
        <begin position="333"/>
        <end position="385"/>
    </location>
</feature>
<keyword evidence="11" id="KW-1185">Reference proteome</keyword>
<feature type="compositionally biased region" description="Basic and acidic residues" evidence="9">
    <location>
        <begin position="292"/>
        <end position="302"/>
    </location>
</feature>
<organism evidence="10 11">
    <name type="scientific">Kwoniella mangroviensis CBS 10435</name>
    <dbReference type="NCBI Taxonomy" id="1331196"/>
    <lineage>
        <taxon>Eukaryota</taxon>
        <taxon>Fungi</taxon>
        <taxon>Dikarya</taxon>
        <taxon>Basidiomycota</taxon>
        <taxon>Agaricomycotina</taxon>
        <taxon>Tremellomycetes</taxon>
        <taxon>Tremellales</taxon>
        <taxon>Cryptococcaceae</taxon>
        <taxon>Kwoniella</taxon>
    </lineage>
</organism>
<dbReference type="Proteomes" id="UP000092583">
    <property type="component" value="Unassembled WGS sequence"/>
</dbReference>
<evidence type="ECO:0000313" key="11">
    <source>
        <dbReference type="Proteomes" id="UP000092583"/>
    </source>
</evidence>
<keyword evidence="4" id="KW-0132">Cell division</keyword>
<dbReference type="Pfam" id="PF05557">
    <property type="entry name" value="MAD"/>
    <property type="match status" value="1"/>
</dbReference>
<evidence type="ECO:0000256" key="9">
    <source>
        <dbReference type="SAM" id="MobiDB-lite"/>
    </source>
</evidence>
<evidence type="ECO:0000256" key="8">
    <source>
        <dbReference type="SAM" id="Coils"/>
    </source>
</evidence>
<reference evidence="11" key="2">
    <citation type="submission" date="2013-12" db="EMBL/GenBank/DDBJ databases">
        <title>Evolution of pathogenesis and genome organization in the Tremellales.</title>
        <authorList>
            <person name="Cuomo C."/>
            <person name="Litvintseva A."/>
            <person name="Heitman J."/>
            <person name="Chen Y."/>
            <person name="Sun S."/>
            <person name="Springer D."/>
            <person name="Dromer F."/>
            <person name="Young S."/>
            <person name="Zeng Q."/>
            <person name="Chapman S."/>
            <person name="Gujja S."/>
            <person name="Saif S."/>
            <person name="Birren B."/>
        </authorList>
    </citation>
    <scope>NUCLEOTIDE SEQUENCE [LARGE SCALE GENOMIC DNA]</scope>
    <source>
        <strain evidence="11">CBS 10435</strain>
    </source>
</reference>
<dbReference type="GO" id="GO:0005635">
    <property type="term" value="C:nuclear envelope"/>
    <property type="evidence" value="ECO:0007669"/>
    <property type="project" value="TreeGrafter"/>
</dbReference>
<feature type="region of interest" description="Disordered" evidence="9">
    <location>
        <begin position="1"/>
        <end position="61"/>
    </location>
</feature>
<dbReference type="Gene3D" id="1.20.5.170">
    <property type="match status" value="1"/>
</dbReference>
<comment type="subcellular location">
    <subcellularLocation>
        <location evidence="1">Nucleus</location>
    </subcellularLocation>
</comment>
<feature type="coiled-coil region" evidence="8">
    <location>
        <begin position="424"/>
        <end position="498"/>
    </location>
</feature>
<gene>
    <name evidence="10" type="ORF">L486_03127</name>
</gene>
<name>A0A1B9ISW5_9TREE</name>
<dbReference type="OrthoDB" id="331602at2759"/>
<dbReference type="Gene3D" id="3.30.457.60">
    <property type="match status" value="1"/>
</dbReference>
<feature type="region of interest" description="Disordered" evidence="9">
    <location>
        <begin position="292"/>
        <end position="321"/>
    </location>
</feature>
<dbReference type="GO" id="GO:0072686">
    <property type="term" value="C:mitotic spindle"/>
    <property type="evidence" value="ECO:0007669"/>
    <property type="project" value="TreeGrafter"/>
</dbReference>
<dbReference type="PANTHER" id="PTHR23168">
    <property type="entry name" value="MITOTIC SPINDLE ASSEMBLY CHECKPOINT PROTEIN MAD1 MITOTIC ARREST DEFICIENT-LIKE PROTEIN 1"/>
    <property type="match status" value="1"/>
</dbReference>
<reference evidence="10 11" key="1">
    <citation type="submission" date="2013-07" db="EMBL/GenBank/DDBJ databases">
        <title>The Genome Sequence of Kwoniella mangroviensis CBS10435.</title>
        <authorList>
            <consortium name="The Broad Institute Genome Sequencing Platform"/>
            <person name="Cuomo C."/>
            <person name="Litvintseva A."/>
            <person name="Chen Y."/>
            <person name="Heitman J."/>
            <person name="Sun S."/>
            <person name="Springer D."/>
            <person name="Dromer F."/>
            <person name="Young S.K."/>
            <person name="Zeng Q."/>
            <person name="Gargeya S."/>
            <person name="Fitzgerald M."/>
            <person name="Abouelleil A."/>
            <person name="Alvarado L."/>
            <person name="Berlin A.M."/>
            <person name="Chapman S.B."/>
            <person name="Dewar J."/>
            <person name="Goldberg J."/>
            <person name="Griggs A."/>
            <person name="Gujja S."/>
            <person name="Hansen M."/>
            <person name="Howarth C."/>
            <person name="Imamovic A."/>
            <person name="Larimer J."/>
            <person name="McCowan C."/>
            <person name="Murphy C."/>
            <person name="Pearson M."/>
            <person name="Priest M."/>
            <person name="Roberts A."/>
            <person name="Saif S."/>
            <person name="Shea T."/>
            <person name="Sykes S."/>
            <person name="Wortman J."/>
            <person name="Nusbaum C."/>
            <person name="Birren B."/>
        </authorList>
    </citation>
    <scope>NUCLEOTIDE SEQUENCE [LARGE SCALE GENOMIC DNA]</scope>
    <source>
        <strain evidence="10 11">CBS 10435</strain>
    </source>
</reference>
<dbReference type="GO" id="GO:0051315">
    <property type="term" value="P:attachment of mitotic spindle microtubules to kinetochore"/>
    <property type="evidence" value="ECO:0007669"/>
    <property type="project" value="TreeGrafter"/>
</dbReference>
<dbReference type="InterPro" id="IPR008672">
    <property type="entry name" value="Mad1"/>
</dbReference>
<keyword evidence="8" id="KW-0175">Coiled coil</keyword>
<evidence type="ECO:0000256" key="6">
    <source>
        <dbReference type="ARBA" id="ARBA00023242"/>
    </source>
</evidence>
<dbReference type="GO" id="GO:0000776">
    <property type="term" value="C:kinetochore"/>
    <property type="evidence" value="ECO:0007669"/>
    <property type="project" value="TreeGrafter"/>
</dbReference>
<accession>A0A1B9ISW5</accession>
<feature type="compositionally biased region" description="Low complexity" evidence="9">
    <location>
        <begin position="303"/>
        <end position="315"/>
    </location>
</feature>
<evidence type="ECO:0000256" key="3">
    <source>
        <dbReference type="ARBA" id="ARBA00022019"/>
    </source>
</evidence>
<dbReference type="EMBL" id="KI669461">
    <property type="protein sequence ID" value="OCF58638.1"/>
    <property type="molecule type" value="Genomic_DNA"/>
</dbReference>
<dbReference type="STRING" id="1331196.A0A1B9ISW5"/>
<protein>
    <recommendedName>
        <fullName evidence="3">Spindle assembly checkpoint component MAD1</fullName>
    </recommendedName>
</protein>
<comment type="similarity">
    <text evidence="2">Belongs to the MAD1 family.</text>
</comment>
<dbReference type="GO" id="GO:0007094">
    <property type="term" value="P:mitotic spindle assembly checkpoint signaling"/>
    <property type="evidence" value="ECO:0007669"/>
    <property type="project" value="InterPro"/>
</dbReference>
<dbReference type="SUPFAM" id="SSF75704">
    <property type="entry name" value="Mitotic arrest deficient-like 1, Mad1"/>
    <property type="match status" value="1"/>
</dbReference>
<evidence type="ECO:0000256" key="7">
    <source>
        <dbReference type="ARBA" id="ARBA00023306"/>
    </source>
</evidence>
<evidence type="ECO:0000256" key="4">
    <source>
        <dbReference type="ARBA" id="ARBA00022618"/>
    </source>
</evidence>
<feature type="coiled-coil region" evidence="8">
    <location>
        <begin position="84"/>
        <end position="111"/>
    </location>
</feature>
<keyword evidence="6" id="KW-0539">Nucleus</keyword>
<keyword evidence="7" id="KW-0131">Cell cycle</keyword>
<sequence>MDGLNRSSTSKLPTAIPRSSLFSSIGGPSSSTPSSLRSSTIRLGKRAAGEAGLEDPSSSARQISSMNTRLSFLEHDNHSLQVKAKSSADKIEEQRVEIEQLKAERRALYDGEKKERQVGEEREKDFYDERKRYTTEISQLRTQNSTLSNSYESLKSEHNILLGKNSSFIQNANNEIHLLNSRIEELTKQREELKGWERRAKGLSIELEEERRRNEENKERGVIEKEDRRVDETLQKEVKRQSLSLATIYRENESLKSEVVELRQKKKESDSNERAMRDVERKLRDEIRTLQEQLERSRRDMDSLTQSYPSSSSPEKTSDETLRIRLSTLSTLHNQTTEELAKKDSQIRELHERLTNLAQSSRSSIAELTKRSEEAERELRWAKEGRAFAERREEVAKKEVERIRSSNSSFPMPGGVIPDQTAKVSELESLVELYRSELDKISRDSRETEQRIASGMGLVKSQDLDEARDRISRLEQDIQSLESTISELTSANTRLDGEVNDLMRRVASGEYNPSTERCLELKNNPANKIMAVRQQMLVDLKNENDELLEQIKQLDELVNQNHSATSKGEEGLNREGMVPRSSFDRLKKEKEDLERNHEKRLMRLKEIFTSKSKEFLEAVYSLLGWRIKFDESGSDIRLTSMYAPKGKSGLTLKFASQEGHFGTMQMTGMMARGLEESRHFWIVERQSVPGFLAQVTTEMFEKTTIGRAAGYVGLE</sequence>
<evidence type="ECO:0000256" key="5">
    <source>
        <dbReference type="ARBA" id="ARBA00022776"/>
    </source>
</evidence>
<feature type="coiled-coil region" evidence="8">
    <location>
        <begin position="530"/>
        <end position="607"/>
    </location>
</feature>
<evidence type="ECO:0000256" key="2">
    <source>
        <dbReference type="ARBA" id="ARBA00008029"/>
    </source>
</evidence>
<dbReference type="GO" id="GO:0051301">
    <property type="term" value="P:cell division"/>
    <property type="evidence" value="ECO:0007669"/>
    <property type="project" value="UniProtKB-KW"/>
</dbReference>
<feature type="coiled-coil region" evidence="8">
    <location>
        <begin position="137"/>
        <end position="220"/>
    </location>
</feature>
<evidence type="ECO:0000313" key="10">
    <source>
        <dbReference type="EMBL" id="OCF58638.1"/>
    </source>
</evidence>
<feature type="region of interest" description="Disordered" evidence="9">
    <location>
        <begin position="259"/>
        <end position="280"/>
    </location>
</feature>
<evidence type="ECO:0000256" key="1">
    <source>
        <dbReference type="ARBA" id="ARBA00004123"/>
    </source>
</evidence>